<dbReference type="WBParaSite" id="nRc.2.0.1.t08788-RA">
    <property type="protein sequence ID" value="nRc.2.0.1.t08788-RA"/>
    <property type="gene ID" value="nRc.2.0.1.g08788"/>
</dbReference>
<dbReference type="PANTHER" id="PTHR11886">
    <property type="entry name" value="DYNEIN LIGHT CHAIN"/>
    <property type="match status" value="1"/>
</dbReference>
<keyword evidence="9" id="KW-0539">Nucleus</keyword>
<dbReference type="GO" id="GO:0005634">
    <property type="term" value="C:nucleus"/>
    <property type="evidence" value="ECO:0007669"/>
    <property type="project" value="UniProtKB-SubCell"/>
</dbReference>
<dbReference type="GO" id="GO:0045505">
    <property type="term" value="F:dynein intermediate chain binding"/>
    <property type="evidence" value="ECO:0007669"/>
    <property type="project" value="TreeGrafter"/>
</dbReference>
<comment type="subcellular location">
    <subcellularLocation>
        <location evidence="2 10">Cytoplasm</location>
        <location evidence="2 10">Cytoskeleton</location>
    </subcellularLocation>
    <subcellularLocation>
        <location evidence="1">Nucleus</location>
    </subcellularLocation>
</comment>
<dbReference type="FunFam" id="3.30.740.10:FF:000005">
    <property type="entry name" value="Dynein light chain"/>
    <property type="match status" value="1"/>
</dbReference>
<evidence type="ECO:0000256" key="8">
    <source>
        <dbReference type="ARBA" id="ARBA00023212"/>
    </source>
</evidence>
<dbReference type="PANTHER" id="PTHR11886:SF35">
    <property type="entry name" value="DYNEIN LIGHT CHAIN"/>
    <property type="match status" value="1"/>
</dbReference>
<evidence type="ECO:0000256" key="5">
    <source>
        <dbReference type="ARBA" id="ARBA00022701"/>
    </source>
</evidence>
<dbReference type="OMA" id="ASHIMHE"/>
<evidence type="ECO:0000256" key="10">
    <source>
        <dbReference type="RuleBase" id="RU365010"/>
    </source>
</evidence>
<dbReference type="SUPFAM" id="SSF54648">
    <property type="entry name" value="DLC"/>
    <property type="match status" value="1"/>
</dbReference>
<proteinExistence type="inferred from homology"/>
<organism evidence="11 12">
    <name type="scientific">Romanomermis culicivorax</name>
    <name type="common">Nematode worm</name>
    <dbReference type="NCBI Taxonomy" id="13658"/>
    <lineage>
        <taxon>Eukaryota</taxon>
        <taxon>Metazoa</taxon>
        <taxon>Ecdysozoa</taxon>
        <taxon>Nematoda</taxon>
        <taxon>Enoplea</taxon>
        <taxon>Dorylaimia</taxon>
        <taxon>Mermithida</taxon>
        <taxon>Mermithoidea</taxon>
        <taxon>Mermithidae</taxon>
        <taxon>Romanomermis</taxon>
    </lineage>
</organism>
<dbReference type="GO" id="GO:0007017">
    <property type="term" value="P:microtubule-based process"/>
    <property type="evidence" value="ECO:0007669"/>
    <property type="project" value="InterPro"/>
</dbReference>
<dbReference type="GO" id="GO:0051028">
    <property type="term" value="P:mRNA transport"/>
    <property type="evidence" value="ECO:0007669"/>
    <property type="project" value="UniProtKB-KW"/>
</dbReference>
<keyword evidence="8 10" id="KW-0206">Cytoskeleton</keyword>
<evidence type="ECO:0000313" key="11">
    <source>
        <dbReference type="Proteomes" id="UP000887565"/>
    </source>
</evidence>
<evidence type="ECO:0000313" key="12">
    <source>
        <dbReference type="WBParaSite" id="nRc.2.0.1.t08788-RA"/>
    </source>
</evidence>
<protein>
    <recommendedName>
        <fullName evidence="10">Dynein light chain</fullName>
    </recommendedName>
</protein>
<dbReference type="AlphaFoldDB" id="A0A915I3T0"/>
<keyword evidence="10" id="KW-0243">Dynein</keyword>
<reference evidence="12" key="1">
    <citation type="submission" date="2022-11" db="UniProtKB">
        <authorList>
            <consortium name="WormBaseParasite"/>
        </authorList>
    </citation>
    <scope>IDENTIFICATION</scope>
</reference>
<dbReference type="SMART" id="SM01375">
    <property type="entry name" value="Dynein_light"/>
    <property type="match status" value="1"/>
</dbReference>
<dbReference type="Gene3D" id="3.30.740.10">
    <property type="entry name" value="Protein Inhibitor Of Neuronal Nitric Oxide Synthase"/>
    <property type="match status" value="1"/>
</dbReference>
<dbReference type="Pfam" id="PF01221">
    <property type="entry name" value="Dynein_light"/>
    <property type="match status" value="1"/>
</dbReference>
<keyword evidence="7" id="KW-0653">Protein transport</keyword>
<evidence type="ECO:0000256" key="1">
    <source>
        <dbReference type="ARBA" id="ARBA00004123"/>
    </source>
</evidence>
<keyword evidence="6" id="KW-0509">mRNA transport</keyword>
<name>A0A915I3T0_ROMCU</name>
<dbReference type="InterPro" id="IPR037177">
    <property type="entry name" value="DLC_sf"/>
</dbReference>
<keyword evidence="3" id="KW-0813">Transport</keyword>
<evidence type="ECO:0000256" key="4">
    <source>
        <dbReference type="ARBA" id="ARBA00022490"/>
    </source>
</evidence>
<accession>A0A915I3T0</accession>
<keyword evidence="4 10" id="KW-0963">Cytoplasm</keyword>
<evidence type="ECO:0000256" key="6">
    <source>
        <dbReference type="ARBA" id="ARBA00022816"/>
    </source>
</evidence>
<dbReference type="Proteomes" id="UP000887565">
    <property type="component" value="Unplaced"/>
</dbReference>
<keyword evidence="5 10" id="KW-0493">Microtubule</keyword>
<dbReference type="GO" id="GO:0005868">
    <property type="term" value="C:cytoplasmic dynein complex"/>
    <property type="evidence" value="ECO:0007669"/>
    <property type="project" value="TreeGrafter"/>
</dbReference>
<dbReference type="GO" id="GO:0005874">
    <property type="term" value="C:microtubule"/>
    <property type="evidence" value="ECO:0007669"/>
    <property type="project" value="UniProtKB-KW"/>
</dbReference>
<evidence type="ECO:0000256" key="3">
    <source>
        <dbReference type="ARBA" id="ARBA00022448"/>
    </source>
</evidence>
<dbReference type="InterPro" id="IPR001372">
    <property type="entry name" value="Dynein_light_chain_typ-1/2"/>
</dbReference>
<keyword evidence="10" id="KW-0505">Motor protein</keyword>
<sequence length="154" mass="17881">MQYSTDCNCTVVELPDQLEIIWRQMSMSGRSGGAEKRKVRTTEEKQALQDRINSELSKKHKIDLKQMDMPDDWVIEAYTMMVDMIEKRMIEQDMAEQLVKTFDEKYSAPWHCIVGKKYGSRVTHEGGTFLYMHVGIVQAVMLFKASDHSSDDQH</sequence>
<evidence type="ECO:0000256" key="2">
    <source>
        <dbReference type="ARBA" id="ARBA00004245"/>
    </source>
</evidence>
<keyword evidence="11" id="KW-1185">Reference proteome</keyword>
<evidence type="ECO:0000256" key="7">
    <source>
        <dbReference type="ARBA" id="ARBA00022927"/>
    </source>
</evidence>
<evidence type="ECO:0000256" key="9">
    <source>
        <dbReference type="ARBA" id="ARBA00023242"/>
    </source>
</evidence>
<dbReference type="GO" id="GO:0015031">
    <property type="term" value="P:protein transport"/>
    <property type="evidence" value="ECO:0007669"/>
    <property type="project" value="UniProtKB-KW"/>
</dbReference>
<comment type="similarity">
    <text evidence="10">Belongs to the dynein light chain family.</text>
</comment>